<comment type="caution">
    <text evidence="2">The sequence shown here is derived from an EMBL/GenBank/DDBJ whole genome shotgun (WGS) entry which is preliminary data.</text>
</comment>
<accession>A0ABU0IRS0</accession>
<evidence type="ECO:0000313" key="2">
    <source>
        <dbReference type="EMBL" id="MDQ0464710.1"/>
    </source>
</evidence>
<dbReference type="SUPFAM" id="SSF54593">
    <property type="entry name" value="Glyoxalase/Bleomycin resistance protein/Dihydroxybiphenyl dioxygenase"/>
    <property type="match status" value="1"/>
</dbReference>
<gene>
    <name evidence="2" type="ORF">QO010_002494</name>
</gene>
<dbReference type="InterPro" id="IPR037523">
    <property type="entry name" value="VOC_core"/>
</dbReference>
<dbReference type="InterPro" id="IPR029068">
    <property type="entry name" value="Glyas_Bleomycin-R_OHBP_Dase"/>
</dbReference>
<dbReference type="EMBL" id="JAUSVS010000004">
    <property type="protein sequence ID" value="MDQ0464710.1"/>
    <property type="molecule type" value="Genomic_DNA"/>
</dbReference>
<organism evidence="2 3">
    <name type="scientific">Caulobacter ginsengisoli</name>
    <dbReference type="NCBI Taxonomy" id="400775"/>
    <lineage>
        <taxon>Bacteria</taxon>
        <taxon>Pseudomonadati</taxon>
        <taxon>Pseudomonadota</taxon>
        <taxon>Alphaproteobacteria</taxon>
        <taxon>Caulobacterales</taxon>
        <taxon>Caulobacteraceae</taxon>
        <taxon>Caulobacter</taxon>
    </lineage>
</organism>
<dbReference type="Pfam" id="PF18029">
    <property type="entry name" value="Glyoxalase_6"/>
    <property type="match status" value="1"/>
</dbReference>
<name>A0ABU0IRS0_9CAUL</name>
<keyword evidence="3" id="KW-1185">Reference proteome</keyword>
<dbReference type="RefSeq" id="WP_307349565.1">
    <property type="nucleotide sequence ID" value="NZ_JAUSVS010000004.1"/>
</dbReference>
<evidence type="ECO:0000313" key="3">
    <source>
        <dbReference type="Proteomes" id="UP001228905"/>
    </source>
</evidence>
<dbReference type="PROSITE" id="PS51819">
    <property type="entry name" value="VOC"/>
    <property type="match status" value="1"/>
</dbReference>
<evidence type="ECO:0000259" key="1">
    <source>
        <dbReference type="PROSITE" id="PS51819"/>
    </source>
</evidence>
<feature type="domain" description="VOC" evidence="1">
    <location>
        <begin position="9"/>
        <end position="125"/>
    </location>
</feature>
<keyword evidence="2" id="KW-0456">Lyase</keyword>
<dbReference type="Proteomes" id="UP001228905">
    <property type="component" value="Unassembled WGS sequence"/>
</dbReference>
<proteinExistence type="predicted"/>
<dbReference type="GO" id="GO:0016829">
    <property type="term" value="F:lyase activity"/>
    <property type="evidence" value="ECO:0007669"/>
    <property type="project" value="UniProtKB-KW"/>
</dbReference>
<dbReference type="Gene3D" id="3.10.180.10">
    <property type="entry name" value="2,3-Dihydroxybiphenyl 1,2-Dioxygenase, domain 1"/>
    <property type="match status" value="1"/>
</dbReference>
<dbReference type="CDD" id="cd06587">
    <property type="entry name" value="VOC"/>
    <property type="match status" value="1"/>
</dbReference>
<dbReference type="InterPro" id="IPR041581">
    <property type="entry name" value="Glyoxalase_6"/>
</dbReference>
<protein>
    <submittedName>
        <fullName evidence="2">Enzyme related to lactoylglutathione lyase</fullName>
    </submittedName>
</protein>
<sequence>MSEKTTTPALFRLNIEVGDLERAAAFYEELLGQPGRRQAGARCYFQAGAVTLQVVQTPEPVRLPKALYFSVGDLDGTHRRAAALGCLSAEAVHGAPAGSPVVRPWGERSFYCDDPWGNPLCFVEDGTIYAG</sequence>
<reference evidence="2 3" key="1">
    <citation type="submission" date="2023-07" db="EMBL/GenBank/DDBJ databases">
        <title>Genomic Encyclopedia of Type Strains, Phase IV (KMG-IV): sequencing the most valuable type-strain genomes for metagenomic binning, comparative biology and taxonomic classification.</title>
        <authorList>
            <person name="Goeker M."/>
        </authorList>
    </citation>
    <scope>NUCLEOTIDE SEQUENCE [LARGE SCALE GENOMIC DNA]</scope>
    <source>
        <strain evidence="2 3">DSM 18695</strain>
    </source>
</reference>